<dbReference type="CDD" id="cd00054">
    <property type="entry name" value="EGF_CA"/>
    <property type="match status" value="5"/>
</dbReference>
<keyword evidence="9" id="KW-0221">Differentiation</keyword>
<evidence type="ECO:0000256" key="12">
    <source>
        <dbReference type="ARBA" id="ARBA00023015"/>
    </source>
</evidence>
<keyword evidence="6 23" id="KW-0812">Transmembrane</keyword>
<evidence type="ECO:0000256" key="18">
    <source>
        <dbReference type="ARBA" id="ARBA00023180"/>
    </source>
</evidence>
<dbReference type="PROSITE" id="PS01187">
    <property type="entry name" value="EGF_CA"/>
    <property type="match status" value="1"/>
</dbReference>
<keyword evidence="4" id="KW-1003">Cell membrane</keyword>
<feature type="domain" description="EGF-like" evidence="24">
    <location>
        <begin position="238"/>
        <end position="272"/>
    </location>
</feature>
<gene>
    <name evidence="26" type="ORF">M514_06364</name>
</gene>
<dbReference type="SMART" id="SM00181">
    <property type="entry name" value="EGF"/>
    <property type="match status" value="7"/>
</dbReference>
<keyword evidence="19" id="KW-0539">Nucleus</keyword>
<feature type="disulfide bond" evidence="21">
    <location>
        <begin position="304"/>
        <end position="313"/>
    </location>
</feature>
<evidence type="ECO:0000256" key="23">
    <source>
        <dbReference type="SAM" id="Phobius"/>
    </source>
</evidence>
<keyword evidence="17" id="KW-0804">Transcription</keyword>
<dbReference type="GO" id="GO:0005509">
    <property type="term" value="F:calcium ion binding"/>
    <property type="evidence" value="ECO:0007669"/>
    <property type="project" value="InterPro"/>
</dbReference>
<dbReference type="PROSITE" id="PS01186">
    <property type="entry name" value="EGF_2"/>
    <property type="match status" value="3"/>
</dbReference>
<feature type="repeat" description="ANK" evidence="20">
    <location>
        <begin position="855"/>
        <end position="879"/>
    </location>
</feature>
<dbReference type="PANTHER" id="PTHR24033">
    <property type="entry name" value="EGF-LIKE DOMAIN-CONTAINING PROTEIN"/>
    <property type="match status" value="1"/>
</dbReference>
<feature type="transmembrane region" description="Helical" evidence="23">
    <location>
        <begin position="651"/>
        <end position="673"/>
    </location>
</feature>
<keyword evidence="13 20" id="KW-0040">ANK repeat</keyword>
<dbReference type="PROSITE" id="PS50258">
    <property type="entry name" value="LNR"/>
    <property type="match status" value="1"/>
</dbReference>
<dbReference type="InterPro" id="IPR000152">
    <property type="entry name" value="EGF-type_Asp/Asn_hydroxyl_site"/>
</dbReference>
<evidence type="ECO:0000256" key="8">
    <source>
        <dbReference type="ARBA" id="ARBA00022737"/>
    </source>
</evidence>
<comment type="subcellular location">
    <subcellularLocation>
        <location evidence="2">Cell membrane</location>
        <topology evidence="2">Single-pass type I membrane protein</topology>
    </subcellularLocation>
    <subcellularLocation>
        <location evidence="1">Nucleus</location>
    </subcellularLocation>
</comment>
<feature type="domain" description="LNR" evidence="25">
    <location>
        <begin position="428"/>
        <end position="459"/>
    </location>
</feature>
<dbReference type="SUPFAM" id="SSF48403">
    <property type="entry name" value="Ankyrin repeat"/>
    <property type="match status" value="1"/>
</dbReference>
<feature type="domain" description="EGF-like" evidence="24">
    <location>
        <begin position="275"/>
        <end position="314"/>
    </location>
</feature>
<evidence type="ECO:0000256" key="14">
    <source>
        <dbReference type="ARBA" id="ARBA00023136"/>
    </source>
</evidence>
<feature type="domain" description="EGF-like" evidence="24">
    <location>
        <begin position="317"/>
        <end position="353"/>
    </location>
</feature>
<dbReference type="Pfam" id="PF12796">
    <property type="entry name" value="Ank_2"/>
    <property type="match status" value="2"/>
</dbReference>
<dbReference type="Pfam" id="PF06816">
    <property type="entry name" value="NOD"/>
    <property type="match status" value="1"/>
</dbReference>
<feature type="domain" description="EGF-like" evidence="24">
    <location>
        <begin position="198"/>
        <end position="236"/>
    </location>
</feature>
<dbReference type="InterPro" id="IPR000742">
    <property type="entry name" value="EGF"/>
</dbReference>
<dbReference type="Gene3D" id="2.10.25.10">
    <property type="entry name" value="Laminin"/>
    <property type="match status" value="6"/>
</dbReference>
<dbReference type="InterPro" id="IPR051830">
    <property type="entry name" value="NOTCH_homolog"/>
</dbReference>
<dbReference type="PROSITE" id="PS50297">
    <property type="entry name" value="ANK_REP_REGION"/>
    <property type="match status" value="2"/>
</dbReference>
<dbReference type="GO" id="GO:0030154">
    <property type="term" value="P:cell differentiation"/>
    <property type="evidence" value="ECO:0007669"/>
    <property type="project" value="UniProtKB-KW"/>
</dbReference>
<feature type="compositionally biased region" description="Polar residues" evidence="22">
    <location>
        <begin position="1055"/>
        <end position="1076"/>
    </location>
</feature>
<evidence type="ECO:0000259" key="25">
    <source>
        <dbReference type="PROSITE" id="PS50258"/>
    </source>
</evidence>
<evidence type="ECO:0000256" key="11">
    <source>
        <dbReference type="ARBA" id="ARBA00022989"/>
    </source>
</evidence>
<dbReference type="InterPro" id="IPR002110">
    <property type="entry name" value="Ankyrin_rpt"/>
</dbReference>
<evidence type="ECO:0000256" key="9">
    <source>
        <dbReference type="ARBA" id="ARBA00022782"/>
    </source>
</evidence>
<dbReference type="Pfam" id="PF00008">
    <property type="entry name" value="EGF"/>
    <property type="match status" value="1"/>
</dbReference>
<evidence type="ECO:0000256" key="19">
    <source>
        <dbReference type="ARBA" id="ARBA00023242"/>
    </source>
</evidence>
<feature type="repeat" description="ANK" evidence="20">
    <location>
        <begin position="822"/>
        <end position="854"/>
    </location>
</feature>
<dbReference type="InterPro" id="IPR036770">
    <property type="entry name" value="Ankyrin_rpt-contain_sf"/>
</dbReference>
<keyword evidence="18" id="KW-0325">Glycoprotein</keyword>
<evidence type="ECO:0000256" key="16">
    <source>
        <dbReference type="ARBA" id="ARBA00023159"/>
    </source>
</evidence>
<dbReference type="InterPro" id="IPR035993">
    <property type="entry name" value="Notch-like_dom_sf"/>
</dbReference>
<dbReference type="PROSITE" id="PS50026">
    <property type="entry name" value="EGF_3"/>
    <property type="match status" value="6"/>
</dbReference>
<evidence type="ECO:0000256" key="6">
    <source>
        <dbReference type="ARBA" id="ARBA00022692"/>
    </source>
</evidence>
<dbReference type="PROSITE" id="PS00010">
    <property type="entry name" value="ASX_HYDROXYL"/>
    <property type="match status" value="1"/>
</dbReference>
<protein>
    <recommendedName>
        <fullName evidence="27">EGF-like domain protein</fullName>
    </recommendedName>
</protein>
<evidence type="ECO:0000256" key="7">
    <source>
        <dbReference type="ARBA" id="ARBA00022729"/>
    </source>
</evidence>
<evidence type="ECO:0000256" key="21">
    <source>
        <dbReference type="PROSITE-ProRule" id="PRU00076"/>
    </source>
</evidence>
<feature type="disulfide bond" evidence="21">
    <location>
        <begin position="207"/>
        <end position="224"/>
    </location>
</feature>
<evidence type="ECO:0000256" key="15">
    <source>
        <dbReference type="ARBA" id="ARBA00023157"/>
    </source>
</evidence>
<dbReference type="FunFam" id="2.10.25.10:FF:000050">
    <property type="entry name" value="neurogenic locus notch homolog protein 3"/>
    <property type="match status" value="1"/>
</dbReference>
<evidence type="ECO:0000313" key="26">
    <source>
        <dbReference type="EMBL" id="KFD71495.1"/>
    </source>
</evidence>
<evidence type="ECO:0000256" key="2">
    <source>
        <dbReference type="ARBA" id="ARBA00004251"/>
    </source>
</evidence>
<accession>A0A085NPU9</accession>
<dbReference type="Pfam" id="PF00066">
    <property type="entry name" value="Notch"/>
    <property type="match status" value="3"/>
</dbReference>
<evidence type="ECO:0000256" key="22">
    <source>
        <dbReference type="SAM" id="MobiDB-lite"/>
    </source>
</evidence>
<dbReference type="Gene3D" id="1.25.40.20">
    <property type="entry name" value="Ankyrin repeat-containing domain"/>
    <property type="match status" value="1"/>
</dbReference>
<feature type="domain" description="EGF-like" evidence="24">
    <location>
        <begin position="117"/>
        <end position="158"/>
    </location>
</feature>
<evidence type="ECO:0000256" key="13">
    <source>
        <dbReference type="ARBA" id="ARBA00023043"/>
    </source>
</evidence>
<keyword evidence="8" id="KW-0677">Repeat</keyword>
<feature type="region of interest" description="Disordered" evidence="22">
    <location>
        <begin position="1044"/>
        <end position="1082"/>
    </location>
</feature>
<evidence type="ECO:0000256" key="20">
    <source>
        <dbReference type="PROSITE-ProRule" id="PRU00023"/>
    </source>
</evidence>
<dbReference type="GO" id="GO:0005886">
    <property type="term" value="C:plasma membrane"/>
    <property type="evidence" value="ECO:0007669"/>
    <property type="project" value="UniProtKB-SubCell"/>
</dbReference>
<dbReference type="SMART" id="SM00248">
    <property type="entry name" value="ANK"/>
    <property type="match status" value="7"/>
</dbReference>
<dbReference type="InterPro" id="IPR018097">
    <property type="entry name" value="EGF_Ca-bd_CS"/>
</dbReference>
<dbReference type="EMBL" id="KL367482">
    <property type="protein sequence ID" value="KFD71495.1"/>
    <property type="molecule type" value="Genomic_DNA"/>
</dbReference>
<dbReference type="Gene3D" id="4.10.470.20">
    <property type="match status" value="2"/>
</dbReference>
<keyword evidence="15 21" id="KW-1015">Disulfide bond</keyword>
<feature type="compositionally biased region" description="Basic and acidic residues" evidence="22">
    <location>
        <begin position="1044"/>
        <end position="1054"/>
    </location>
</feature>
<comment type="caution">
    <text evidence="21">Lacks conserved residue(s) required for the propagation of feature annotation.</text>
</comment>
<dbReference type="FunFam" id="2.10.25.10:FF:000146">
    <property type="entry name" value="Putative neurogenic locus notch"/>
    <property type="match status" value="1"/>
</dbReference>
<reference evidence="26" key="1">
    <citation type="journal article" date="2014" name="Nat. Genet.">
        <title>Genome and transcriptome of the porcine whipworm Trichuris suis.</title>
        <authorList>
            <person name="Jex A.R."/>
            <person name="Nejsum P."/>
            <person name="Schwarz E.M."/>
            <person name="Hu L."/>
            <person name="Young N.D."/>
            <person name="Hall R.S."/>
            <person name="Korhonen P.K."/>
            <person name="Liao S."/>
            <person name="Thamsborg S."/>
            <person name="Xia J."/>
            <person name="Xu P."/>
            <person name="Wang S."/>
            <person name="Scheerlinck J.P."/>
            <person name="Hofmann A."/>
            <person name="Sternberg P.W."/>
            <person name="Wang J."/>
            <person name="Gasser R.B."/>
        </authorList>
    </citation>
    <scope>NUCLEOTIDE SEQUENCE [LARGE SCALE GENOMIC DNA]</scope>
    <source>
        <strain evidence="26">DCEP-RM93F</strain>
    </source>
</reference>
<keyword evidence="7" id="KW-0732">Signal</keyword>
<dbReference type="PROSITE" id="PS00022">
    <property type="entry name" value="EGF_1"/>
    <property type="match status" value="6"/>
</dbReference>
<keyword evidence="14 23" id="KW-0472">Membrane</keyword>
<organism evidence="26">
    <name type="scientific">Trichuris suis</name>
    <name type="common">pig whipworm</name>
    <dbReference type="NCBI Taxonomy" id="68888"/>
    <lineage>
        <taxon>Eukaryota</taxon>
        <taxon>Metazoa</taxon>
        <taxon>Ecdysozoa</taxon>
        <taxon>Nematoda</taxon>
        <taxon>Enoplea</taxon>
        <taxon>Dorylaimia</taxon>
        <taxon>Trichinellida</taxon>
        <taxon>Trichuridae</taxon>
        <taxon>Trichuris</taxon>
    </lineage>
</organism>
<evidence type="ECO:0000256" key="5">
    <source>
        <dbReference type="ARBA" id="ARBA00022536"/>
    </source>
</evidence>
<dbReference type="GO" id="GO:0005634">
    <property type="term" value="C:nucleus"/>
    <property type="evidence" value="ECO:0007669"/>
    <property type="project" value="UniProtKB-SubCell"/>
</dbReference>
<proteinExistence type="predicted"/>
<evidence type="ECO:0000256" key="3">
    <source>
        <dbReference type="ARBA" id="ARBA00022473"/>
    </source>
</evidence>
<dbReference type="Proteomes" id="UP000030758">
    <property type="component" value="Unassembled WGS sequence"/>
</dbReference>
<feature type="disulfide bond" evidence="21">
    <location>
        <begin position="226"/>
        <end position="235"/>
    </location>
</feature>
<feature type="disulfide bond" evidence="21">
    <location>
        <begin position="262"/>
        <end position="271"/>
    </location>
</feature>
<dbReference type="SMART" id="SM00179">
    <property type="entry name" value="EGF_CA"/>
    <property type="match status" value="5"/>
</dbReference>
<keyword evidence="3" id="KW-0217">Developmental protein</keyword>
<dbReference type="Pfam" id="PF12661">
    <property type="entry name" value="hEGF"/>
    <property type="match status" value="1"/>
</dbReference>
<dbReference type="PRINTS" id="PR01452">
    <property type="entry name" value="LNOTCHREPEAT"/>
</dbReference>
<dbReference type="InterPro" id="IPR001881">
    <property type="entry name" value="EGF-like_Ca-bd_dom"/>
</dbReference>
<dbReference type="GO" id="GO:0007219">
    <property type="term" value="P:Notch signaling pathway"/>
    <property type="evidence" value="ECO:0007669"/>
    <property type="project" value="UniProtKB-KW"/>
</dbReference>
<keyword evidence="10" id="KW-0914">Notch signaling pathway</keyword>
<keyword evidence="5 21" id="KW-0245">EGF-like domain</keyword>
<dbReference type="InterPro" id="IPR010660">
    <property type="entry name" value="Notch_NOD_dom"/>
</dbReference>
<feature type="disulfide bond" evidence="21">
    <location>
        <begin position="343"/>
        <end position="352"/>
    </location>
</feature>
<dbReference type="PANTHER" id="PTHR24033:SF232">
    <property type="entry name" value="LAMININ SUBUNIT GAMMA-2-RELATED"/>
    <property type="match status" value="1"/>
</dbReference>
<dbReference type="PROSITE" id="PS50088">
    <property type="entry name" value="ANK_REPEAT"/>
    <property type="match status" value="2"/>
</dbReference>
<evidence type="ECO:0000256" key="1">
    <source>
        <dbReference type="ARBA" id="ARBA00004123"/>
    </source>
</evidence>
<dbReference type="InterPro" id="IPR000800">
    <property type="entry name" value="Notch_dom"/>
</dbReference>
<evidence type="ECO:0000256" key="17">
    <source>
        <dbReference type="ARBA" id="ARBA00023163"/>
    </source>
</evidence>
<feature type="domain" description="EGF-like" evidence="24">
    <location>
        <begin position="160"/>
        <end position="196"/>
    </location>
</feature>
<evidence type="ECO:0000256" key="10">
    <source>
        <dbReference type="ARBA" id="ARBA00022976"/>
    </source>
</evidence>
<dbReference type="SMART" id="SM00004">
    <property type="entry name" value="NL"/>
    <property type="match status" value="3"/>
</dbReference>
<keyword evidence="16" id="KW-0010">Activator</keyword>
<keyword evidence="12" id="KW-0805">Transcription regulation</keyword>
<evidence type="ECO:0000259" key="24">
    <source>
        <dbReference type="PROSITE" id="PS50026"/>
    </source>
</evidence>
<dbReference type="PRINTS" id="PR01983">
    <property type="entry name" value="NOTCH"/>
</dbReference>
<feature type="disulfide bond" evidence="21">
    <location>
        <begin position="148"/>
        <end position="157"/>
    </location>
</feature>
<evidence type="ECO:0008006" key="27">
    <source>
        <dbReference type="Google" id="ProtNLM"/>
    </source>
</evidence>
<dbReference type="InterPro" id="IPR013032">
    <property type="entry name" value="EGF-like_CS"/>
</dbReference>
<dbReference type="SUPFAM" id="SSF57196">
    <property type="entry name" value="EGF/Laminin"/>
    <property type="match status" value="6"/>
</dbReference>
<keyword evidence="11 23" id="KW-1133">Transmembrane helix</keyword>
<feature type="disulfide bond" evidence="21">
    <location>
        <begin position="186"/>
        <end position="195"/>
    </location>
</feature>
<name>A0A085NPU9_9BILA</name>
<sequence>MRTYRQRCQRSSAKAKGCQKVGASNAFKVFRAPSNCRAALFIDNYSHSLACFYTGRFHTNEMLLALANFFFFFFTPRPRVVSEVVNTTSLHTACRQDACQNGGTCPPGFAGLYCEDVGSPCHLNPCYNSGICTYTNSKDGRLEVTCRCPVGTSGKNCEINYDDCYADACYHNGTCVDGIGDFDCICPPGFAGERCEMQTNECTSSPCSSDGTVRCTQIDNSFSCVCGAGYTGYRCDVLVNFCSQKPCKNNGTCMDVLQVCICRQGYTGEVCDEKIPEECMSNPCLNGGNCLPGQSPSEPYFCDCLAGTSGKHCELKYLTSCLVNGCLNGGTCESQKGAFVCRCPPHFTGAQCHIRDTSFLQDVGMQSDINAVELGSNPFNDSDKKYICSINECHIKANNGLCNPECNSYLCNFDGIDCAGNLEPFHQCSNKEYCANVFRNELCDPQCNTEDCLFDGFDCFKIENDYVRNSEQYCEWYAGDGSCNEECNMTAYNFDGGDCLTDKQRISGQLSGRIAAVVAVSSVEFEIDLGRFLIVLGNLVQAIVRVDTDKQGRKMIYQWNSKSASVDGDFSAAHLRTRMDETPLLKFPQSTLVVLTVHKIPYNNASLFTDSSRVIDFLSVDPVKRIVKRQLGYELRSVSTVEDNENGARKILLTIIGLFIGTICVIHFIILTLSNKRVRAKIWFPPTELEMTELAGTSRATAAVEPVETERSASLVPAAIGRENGSGEEYNENEEVVEINNKLLLAWLKSNDAADPYGCNLSREEERKDEFQNTVVILSKEGLNCLLIRATTDSFSDPETQCAVIDELISSGAEINNHHGLQLNTPLITAVRNKHIAAIALLLSRGADPNLKDIGGRTALHHAVSVNCSEIVLLLLNSGQCHLEEKDFDGCTATLLAAKQAKESFPIFCLLVDCGARLMVADDEGRSCTHWAAQNNNVLILTLLWLRDALCYSKDILGRNALFLAASENCVEAVEFLDARGFDRKARDVLNRSPLQVATNNGHGEVVKLLQAPQPKATRLDEITRRAVMEELTDGWKKKLDTNKRESWTADHSQRMNIVNSTSNDSAGNQEVTNTAGEHENTTSPELIAGTESSESAQTCNLQGGLIGDIRHEFHSEPSRSPVLQCPDWMQRSDFLADLPFIFQDKFQSHLWKLRPVGGHSHMVSESGPRPDNISFSPVLYPEHSTIDSEVSKQDERILSCPDFVVAQDGHFNGQVSKVTQMPAMQPFIPMHSSQVPILNEPCSFGKTTTTFGCIASSSESSDGTPANMASHFPTLRHSNSSVSEDNATCFIEKSARLSEETYLHTCPSDTGDLYTWRVEKAADDCTILVNEERATSITHNDSVCCKSMEKPTEGRRLDNSQMTAGFVGGSSAVTNLDLDGPSVTRSSPSFVPVSSLLHSTHRTGKMRQGRYIKKASLKNMRYSTSSHRKQ</sequence>
<dbReference type="SUPFAM" id="SSF90193">
    <property type="entry name" value="Notch domain"/>
    <property type="match status" value="3"/>
</dbReference>
<evidence type="ECO:0000256" key="4">
    <source>
        <dbReference type="ARBA" id="ARBA00022475"/>
    </source>
</evidence>